<dbReference type="Gene3D" id="1.25.40.390">
    <property type="match status" value="1"/>
</dbReference>
<dbReference type="Proteomes" id="UP000321533">
    <property type="component" value="Chromosome"/>
</dbReference>
<comment type="similarity">
    <text evidence="2">Belongs to the SusD family.</text>
</comment>
<evidence type="ECO:0000259" key="6">
    <source>
        <dbReference type="Pfam" id="PF07980"/>
    </source>
</evidence>
<dbReference type="InterPro" id="IPR012944">
    <property type="entry name" value="SusD_RagB_dom"/>
</dbReference>
<comment type="subcellular location">
    <subcellularLocation>
        <location evidence="1">Cell outer membrane</location>
    </subcellularLocation>
</comment>
<gene>
    <name evidence="7" type="ORF">FRZ67_16585</name>
</gene>
<dbReference type="KEGG" id="pgin:FRZ67_16585"/>
<dbReference type="RefSeq" id="WP_147191277.1">
    <property type="nucleotide sequence ID" value="NZ_CP042435.1"/>
</dbReference>
<dbReference type="OrthoDB" id="9794888at2"/>
<protein>
    <submittedName>
        <fullName evidence="7">RagB/SusD family nutrient uptake outer membrane protein</fullName>
    </submittedName>
</protein>
<accession>A0A5B8VBP0</accession>
<evidence type="ECO:0000313" key="8">
    <source>
        <dbReference type="Proteomes" id="UP000321533"/>
    </source>
</evidence>
<evidence type="ECO:0000256" key="2">
    <source>
        <dbReference type="ARBA" id="ARBA00006275"/>
    </source>
</evidence>
<dbReference type="EMBL" id="CP042435">
    <property type="protein sequence ID" value="QEC68844.1"/>
    <property type="molecule type" value="Genomic_DNA"/>
</dbReference>
<keyword evidence="3" id="KW-0732">Signal</keyword>
<evidence type="ECO:0000256" key="3">
    <source>
        <dbReference type="ARBA" id="ARBA00022729"/>
    </source>
</evidence>
<feature type="domain" description="RagB/SusD" evidence="6">
    <location>
        <begin position="296"/>
        <end position="409"/>
    </location>
</feature>
<organism evidence="7 8">
    <name type="scientific">Panacibacter ginsenosidivorans</name>
    <dbReference type="NCBI Taxonomy" id="1813871"/>
    <lineage>
        <taxon>Bacteria</taxon>
        <taxon>Pseudomonadati</taxon>
        <taxon>Bacteroidota</taxon>
        <taxon>Chitinophagia</taxon>
        <taxon>Chitinophagales</taxon>
        <taxon>Chitinophagaceae</taxon>
        <taxon>Panacibacter</taxon>
    </lineage>
</organism>
<evidence type="ECO:0000256" key="1">
    <source>
        <dbReference type="ARBA" id="ARBA00004442"/>
    </source>
</evidence>
<dbReference type="AlphaFoldDB" id="A0A5B8VBP0"/>
<name>A0A5B8VBP0_9BACT</name>
<evidence type="ECO:0000256" key="4">
    <source>
        <dbReference type="ARBA" id="ARBA00023136"/>
    </source>
</evidence>
<dbReference type="Pfam" id="PF07980">
    <property type="entry name" value="SusD_RagB"/>
    <property type="match status" value="1"/>
</dbReference>
<dbReference type="CDD" id="cd08977">
    <property type="entry name" value="SusD"/>
    <property type="match status" value="1"/>
</dbReference>
<sequence length="434" mass="48077">MKRILNLNIIVVLLFAAYLPSCKKDYGNLNSPTIEDYLKNASKDQLNGLVAGTLSGMRNNEGLYLDAVGVMGREMYRFSNADPRYTSELLGSAPVNNTGFYITNPWGSRYRVVKNCNVLIDAATNSTQIADDEKKGYLGFAKTIKAYDLLMNLNLTYTNGIRVDVSDPNNLGPILGYDESIAAIASLLDEAKTDLSGATVLFPLTDGFGSLSDAAGLTKFNRALAARVDVYRQQWANALTDLNASFFDLNGDFNTGVFEVFGTGTGDQLNTAFFPQEQNGEVRLAHPSYADEIEGGDDRINKATLRTTPVTKDGLTSDRDLWVYTSSVAPIPIIRNEELILIYAEASIQTDDFDNAITAINIIRNGHGLEDYSNSEPSKDDLINEMLNQRRYSLFYEGHRWVDMRRYNKLGELPLDRTGDQVWSALPIPQTEGE</sequence>
<dbReference type="SUPFAM" id="SSF48452">
    <property type="entry name" value="TPR-like"/>
    <property type="match status" value="1"/>
</dbReference>
<keyword evidence="4" id="KW-0472">Membrane</keyword>
<reference evidence="7 8" key="1">
    <citation type="journal article" date="2016" name="Int. J. Syst. Evol. Microbiol.">
        <title>Panacibacter ginsenosidivorans gen. nov., sp. nov., with ginsenoside converting activity isolated from soil of a ginseng field.</title>
        <authorList>
            <person name="Siddiqi M.Z."/>
            <person name="Muhammad Shafi S."/>
            <person name="Choi K.D."/>
            <person name="Im W.T."/>
        </authorList>
    </citation>
    <scope>NUCLEOTIDE SEQUENCE [LARGE SCALE GENOMIC DNA]</scope>
    <source>
        <strain evidence="7 8">Gsoil1550</strain>
    </source>
</reference>
<keyword evidence="5" id="KW-0998">Cell outer membrane</keyword>
<proteinExistence type="inferred from homology"/>
<dbReference type="GO" id="GO:0009279">
    <property type="term" value="C:cell outer membrane"/>
    <property type="evidence" value="ECO:0007669"/>
    <property type="project" value="UniProtKB-SubCell"/>
</dbReference>
<keyword evidence="8" id="KW-1185">Reference proteome</keyword>
<dbReference type="InterPro" id="IPR011990">
    <property type="entry name" value="TPR-like_helical_dom_sf"/>
</dbReference>
<evidence type="ECO:0000313" key="7">
    <source>
        <dbReference type="EMBL" id="QEC68844.1"/>
    </source>
</evidence>
<evidence type="ECO:0000256" key="5">
    <source>
        <dbReference type="ARBA" id="ARBA00023237"/>
    </source>
</evidence>